<feature type="transmembrane region" description="Helical" evidence="1">
    <location>
        <begin position="85"/>
        <end position="104"/>
    </location>
</feature>
<protein>
    <recommendedName>
        <fullName evidence="4">MFS transporter</fullName>
    </recommendedName>
</protein>
<gene>
    <name evidence="2" type="ORF">DJ568_15055</name>
</gene>
<feature type="transmembrane region" description="Helical" evidence="1">
    <location>
        <begin position="269"/>
        <end position="292"/>
    </location>
</feature>
<evidence type="ECO:0000313" key="2">
    <source>
        <dbReference type="EMBL" id="RCH53857.1"/>
    </source>
</evidence>
<evidence type="ECO:0000256" key="1">
    <source>
        <dbReference type="SAM" id="Phobius"/>
    </source>
</evidence>
<feature type="transmembrane region" description="Helical" evidence="1">
    <location>
        <begin position="234"/>
        <end position="257"/>
    </location>
</feature>
<dbReference type="AlphaFoldDB" id="A0A367GK54"/>
<feature type="transmembrane region" description="Helical" evidence="1">
    <location>
        <begin position="183"/>
        <end position="202"/>
    </location>
</feature>
<dbReference type="InterPro" id="IPR036259">
    <property type="entry name" value="MFS_trans_sf"/>
</dbReference>
<keyword evidence="1" id="KW-1133">Transmembrane helix</keyword>
<organism evidence="2 3">
    <name type="scientific">Mucilaginibacter hurinus</name>
    <dbReference type="NCBI Taxonomy" id="2201324"/>
    <lineage>
        <taxon>Bacteria</taxon>
        <taxon>Pseudomonadati</taxon>
        <taxon>Bacteroidota</taxon>
        <taxon>Sphingobacteriia</taxon>
        <taxon>Sphingobacteriales</taxon>
        <taxon>Sphingobacteriaceae</taxon>
        <taxon>Mucilaginibacter</taxon>
    </lineage>
</organism>
<feature type="transmembrane region" description="Helical" evidence="1">
    <location>
        <begin position="53"/>
        <end position="73"/>
    </location>
</feature>
<feature type="transmembrane region" description="Helical" evidence="1">
    <location>
        <begin position="21"/>
        <end position="41"/>
    </location>
</feature>
<evidence type="ECO:0000313" key="3">
    <source>
        <dbReference type="Proteomes" id="UP000253209"/>
    </source>
</evidence>
<evidence type="ECO:0008006" key="4">
    <source>
        <dbReference type="Google" id="ProtNLM"/>
    </source>
</evidence>
<accession>A0A367GK54</accession>
<feature type="transmembrane region" description="Helical" evidence="1">
    <location>
        <begin position="116"/>
        <end position="140"/>
    </location>
</feature>
<dbReference type="SUPFAM" id="SSF103473">
    <property type="entry name" value="MFS general substrate transporter"/>
    <property type="match status" value="1"/>
</dbReference>
<dbReference type="RefSeq" id="WP_114006122.1">
    <property type="nucleotide sequence ID" value="NZ_QGDC01000009.1"/>
</dbReference>
<dbReference type="Proteomes" id="UP000253209">
    <property type="component" value="Unassembled WGS sequence"/>
</dbReference>
<reference evidence="2 3" key="1">
    <citation type="submission" date="2018-05" db="EMBL/GenBank/DDBJ databases">
        <title>Mucilaginibacter hurinus sp. nov., isolated from briquette warehouse soil.</title>
        <authorList>
            <person name="Choi L."/>
        </authorList>
    </citation>
    <scope>NUCLEOTIDE SEQUENCE [LARGE SCALE GENOMIC DNA]</scope>
    <source>
        <strain evidence="2 3">ZR32</strain>
    </source>
</reference>
<feature type="transmembrane region" description="Helical" evidence="1">
    <location>
        <begin position="152"/>
        <end position="171"/>
    </location>
</feature>
<dbReference type="EMBL" id="QGDC01000009">
    <property type="protein sequence ID" value="RCH53857.1"/>
    <property type="molecule type" value="Genomic_DNA"/>
</dbReference>
<name>A0A367GK54_9SPHI</name>
<keyword evidence="3" id="KW-1185">Reference proteome</keyword>
<keyword evidence="1" id="KW-0472">Membrane</keyword>
<sequence>MNQLKASSGLFAHSAEEKMNLRLLFMLSLFTGISTSLYFVAANTLLIQNSSVANLPYAYMISGVVGFLIIKLYRARQKQTDIVRCYTEMIFCFAVVSIVMYFIVINYGRYKAFGIYVAYLAYLFNMPFTIIFSLGFFSVCARVFNLSQSKRLLALAGTGDTIASIIAYLAASGLTHLTGNSNNLMLFGGVCILLSFFPLFMLNQYNRNKLSNTVAVSGYVPQKINVAFFLKDNFYRLIAGVTLFSVAAIYFVDYAYLVSVQFLANDTGYNIATILAIFFTVVKIGELVFSVISGHVLSTRGIKFGMVLLPGMLAGCFLLAFLAGFALHYSVLLTGLIFLAKWGERVIRKAFLTPATKVIYQVTGRHQRMQIEANIDGLLNQVATVVAGLLLVFFSNIFLAKNTMPYLTAIAAICFLAGLVWLVLTARLHVNYKRKIKRYLLNLKNTKAPPPVAVKRYEISADDANGIAGLYPQLHTKIGEGIKASSTNAGRLGQIAVYNPSVTLQGTDEALKQKLIAAYHVNANYFSRAEIINYLGLQGISFNLFRELWDASDFELRVRLVAVYSHGERYIEDDAYFEELCINYAHEMVWTMCAAYDTEGLNNAVLQQEFEMHYAKVRKLMFELLKCIYDPVSIQLIAEIFSAENEDTENQLFALELLNNIMSRRLRNILIPVLEPVDHEQKMKAVRHVAQVTKRSSAARLKEVLLKDDSLINMAIAEFALVNYFALTADREFTGTLVNSPKPNIKLKATQLLQGDKEDELAKYEVIANLKRYYQLNNAEIAALENWGLYWYSSKQKHALGPRTRLRDNAYLVDIDLGEKGGIIIDTYALALLLA</sequence>
<feature type="transmembrane region" description="Helical" evidence="1">
    <location>
        <begin position="406"/>
        <end position="428"/>
    </location>
</feature>
<proteinExistence type="predicted"/>
<dbReference type="OrthoDB" id="789601at2"/>
<feature type="transmembrane region" description="Helical" evidence="1">
    <location>
        <begin position="378"/>
        <end position="400"/>
    </location>
</feature>
<comment type="caution">
    <text evidence="2">The sequence shown here is derived from an EMBL/GenBank/DDBJ whole genome shotgun (WGS) entry which is preliminary data.</text>
</comment>
<feature type="transmembrane region" description="Helical" evidence="1">
    <location>
        <begin position="304"/>
        <end position="321"/>
    </location>
</feature>
<keyword evidence="1" id="KW-0812">Transmembrane</keyword>